<name>A0A2K3MFG0_TRIPR</name>
<dbReference type="EMBL" id="ASHM01060098">
    <property type="protein sequence ID" value="PNX89535.1"/>
    <property type="molecule type" value="Genomic_DNA"/>
</dbReference>
<accession>A0A2K3MFG0</accession>
<proteinExistence type="predicted"/>
<comment type="caution">
    <text evidence="1">The sequence shown here is derived from an EMBL/GenBank/DDBJ whole genome shotgun (WGS) entry which is preliminary data.</text>
</comment>
<dbReference type="Proteomes" id="UP000236291">
    <property type="component" value="Unassembled WGS sequence"/>
</dbReference>
<reference evidence="1 2" key="1">
    <citation type="journal article" date="2014" name="Am. J. Bot.">
        <title>Genome assembly and annotation for red clover (Trifolium pratense; Fabaceae).</title>
        <authorList>
            <person name="Istvanek J."/>
            <person name="Jaros M."/>
            <person name="Krenek A."/>
            <person name="Repkova J."/>
        </authorList>
    </citation>
    <scope>NUCLEOTIDE SEQUENCE [LARGE SCALE GENOMIC DNA]</scope>
    <source>
        <strain evidence="2">cv. Tatra</strain>
        <tissue evidence="1">Young leaves</tissue>
    </source>
</reference>
<gene>
    <name evidence="1" type="ORF">L195_g045655</name>
</gene>
<organism evidence="1 2">
    <name type="scientific">Trifolium pratense</name>
    <name type="common">Red clover</name>
    <dbReference type="NCBI Taxonomy" id="57577"/>
    <lineage>
        <taxon>Eukaryota</taxon>
        <taxon>Viridiplantae</taxon>
        <taxon>Streptophyta</taxon>
        <taxon>Embryophyta</taxon>
        <taxon>Tracheophyta</taxon>
        <taxon>Spermatophyta</taxon>
        <taxon>Magnoliopsida</taxon>
        <taxon>eudicotyledons</taxon>
        <taxon>Gunneridae</taxon>
        <taxon>Pentapetalae</taxon>
        <taxon>rosids</taxon>
        <taxon>fabids</taxon>
        <taxon>Fabales</taxon>
        <taxon>Fabaceae</taxon>
        <taxon>Papilionoideae</taxon>
        <taxon>50 kb inversion clade</taxon>
        <taxon>NPAAA clade</taxon>
        <taxon>Hologalegina</taxon>
        <taxon>IRL clade</taxon>
        <taxon>Trifolieae</taxon>
        <taxon>Trifolium</taxon>
    </lineage>
</organism>
<protein>
    <submittedName>
        <fullName evidence="1">Uncharacterized protein</fullName>
    </submittedName>
</protein>
<dbReference type="AlphaFoldDB" id="A0A2K3MFG0"/>
<evidence type="ECO:0000313" key="1">
    <source>
        <dbReference type="EMBL" id="PNX89535.1"/>
    </source>
</evidence>
<reference evidence="1 2" key="2">
    <citation type="journal article" date="2017" name="Front. Plant Sci.">
        <title>Gene Classification and Mining of Molecular Markers Useful in Red Clover (Trifolium pratense) Breeding.</title>
        <authorList>
            <person name="Istvanek J."/>
            <person name="Dluhosova J."/>
            <person name="Dluhos P."/>
            <person name="Patkova L."/>
            <person name="Nedelnik J."/>
            <person name="Repkova J."/>
        </authorList>
    </citation>
    <scope>NUCLEOTIDE SEQUENCE [LARGE SCALE GENOMIC DNA]</scope>
    <source>
        <strain evidence="2">cv. Tatra</strain>
        <tissue evidence="1">Young leaves</tissue>
    </source>
</reference>
<sequence length="88" mass="9908">MGRLPGWQNRSLTSCSIKRAAVGQVKHSIFVRLKLKGIRERKFLFPGISMGIRAGALSPISDWRMVLDPSDSLSTTQKERLKQKNGLR</sequence>
<evidence type="ECO:0000313" key="2">
    <source>
        <dbReference type="Proteomes" id="UP000236291"/>
    </source>
</evidence>